<dbReference type="CDD" id="cd00130">
    <property type="entry name" value="PAS"/>
    <property type="match status" value="1"/>
</dbReference>
<accession>A0A923NEX1</accession>
<dbReference type="SUPFAM" id="SSF46689">
    <property type="entry name" value="Homeodomain-like"/>
    <property type="match status" value="1"/>
</dbReference>
<dbReference type="PROSITE" id="PS00688">
    <property type="entry name" value="SIGMA54_INTERACT_3"/>
    <property type="match status" value="1"/>
</dbReference>
<dbReference type="Pfam" id="PF25601">
    <property type="entry name" value="AAA_lid_14"/>
    <property type="match status" value="1"/>
</dbReference>
<gene>
    <name evidence="10" type="ORF">H8876_07480</name>
</gene>
<dbReference type="PROSITE" id="PS00675">
    <property type="entry name" value="SIGMA54_INTERACT_1"/>
    <property type="match status" value="1"/>
</dbReference>
<evidence type="ECO:0000259" key="7">
    <source>
        <dbReference type="PROSITE" id="PS50045"/>
    </source>
</evidence>
<keyword evidence="1" id="KW-0547">Nucleotide-binding</keyword>
<feature type="domain" description="Sigma-54 factor interaction" evidence="7">
    <location>
        <begin position="286"/>
        <end position="515"/>
    </location>
</feature>
<dbReference type="GO" id="GO:0006355">
    <property type="term" value="P:regulation of DNA-templated transcription"/>
    <property type="evidence" value="ECO:0007669"/>
    <property type="project" value="InterPro"/>
</dbReference>
<evidence type="ECO:0000313" key="10">
    <source>
        <dbReference type="EMBL" id="MBC5999836.1"/>
    </source>
</evidence>
<dbReference type="PROSITE" id="PS00676">
    <property type="entry name" value="SIGMA54_INTERACT_2"/>
    <property type="match status" value="1"/>
</dbReference>
<keyword evidence="11" id="KW-1185">Reference proteome</keyword>
<dbReference type="PROSITE" id="PS50112">
    <property type="entry name" value="PAS"/>
    <property type="match status" value="1"/>
</dbReference>
<dbReference type="SUPFAM" id="SSF52540">
    <property type="entry name" value="P-loop containing nucleoside triphosphate hydrolases"/>
    <property type="match status" value="1"/>
</dbReference>
<dbReference type="InterPro" id="IPR025943">
    <property type="entry name" value="Sigma_54_int_dom_ATP-bd_2"/>
</dbReference>
<dbReference type="Pfam" id="PF00989">
    <property type="entry name" value="PAS"/>
    <property type="match status" value="1"/>
</dbReference>
<protein>
    <submittedName>
        <fullName evidence="10">Sigma 54-interacting transcriptional regulator</fullName>
    </submittedName>
</protein>
<dbReference type="Pfam" id="PF00158">
    <property type="entry name" value="Sigma54_activat"/>
    <property type="match status" value="1"/>
</dbReference>
<reference evidence="10" key="1">
    <citation type="submission" date="2020-08" db="EMBL/GenBank/DDBJ databases">
        <authorList>
            <person name="Liu C."/>
            <person name="Sun Q."/>
        </authorList>
    </citation>
    <scope>NUCLEOTIDE SEQUENCE</scope>
    <source>
        <strain evidence="10">BX16</strain>
    </source>
</reference>
<dbReference type="SMART" id="SM00091">
    <property type="entry name" value="PAS"/>
    <property type="match status" value="2"/>
</dbReference>
<evidence type="ECO:0000256" key="5">
    <source>
        <dbReference type="ARBA" id="ARBA00023163"/>
    </source>
</evidence>
<dbReference type="EMBL" id="JACRWC010000098">
    <property type="protein sequence ID" value="MBC5999836.1"/>
    <property type="molecule type" value="Genomic_DNA"/>
</dbReference>
<dbReference type="NCBIfam" id="TIGR00229">
    <property type="entry name" value="sensory_box"/>
    <property type="match status" value="1"/>
</dbReference>
<keyword evidence="3" id="KW-0805">Transcription regulation</keyword>
<dbReference type="Gene3D" id="1.10.10.60">
    <property type="entry name" value="Homeodomain-like"/>
    <property type="match status" value="1"/>
</dbReference>
<proteinExistence type="predicted"/>
<dbReference type="SUPFAM" id="SSF55785">
    <property type="entry name" value="PYP-like sensor domain (PAS domain)"/>
    <property type="match status" value="1"/>
</dbReference>
<evidence type="ECO:0000256" key="3">
    <source>
        <dbReference type="ARBA" id="ARBA00023015"/>
    </source>
</evidence>
<dbReference type="InterPro" id="IPR000014">
    <property type="entry name" value="PAS"/>
</dbReference>
<dbReference type="InterPro" id="IPR013767">
    <property type="entry name" value="PAS_fold"/>
</dbReference>
<dbReference type="GO" id="GO:0003677">
    <property type="term" value="F:DNA binding"/>
    <property type="evidence" value="ECO:0007669"/>
    <property type="project" value="UniProtKB-KW"/>
</dbReference>
<sequence>MISRTFITEYLKLFFPNYDERYLDLLEIISDFTDPYIEASNMAIIALDQNKRIVMVNQLAATLFNTSETALLEQEVGQALPVCPLSKVTLDNYAALPKEFSMGEKTVHAERTPIIHDEKTIAVVSFLYEHSDTDTTDQRSIETQKHMQFLNEIIENSYDGIYITDSSGKTILVNKAYERIFGVPRSQLIGEYMKNLVTKGILSTSITQDVVEKKEVITRTQTNANNKEVFITGNPIFDEEGNVHHVITNVRDITELISLNKKLQAEIDRADLYQSQLMKESSDENIVCNSQEFSSILNIARKISRMDSTVLILGETGVGKEIVAQYIHKHSMRDDKPYIKINCGAIPQNLLESELFGYVPGAFTGASAKGKSGMFELADTGTLFLDEIGELPINLQSALLRVLQDHEVTRVGGQKSKKVDVRIVAATNQNLEEMIEEGTFRSDLYYRLNVVSINIPPLRERKDDIPKLAEKTLENLNQKYGVHKVMSPHFIRHLLRGDWPGNVRELRNFIEKQFVLSDETILDAPVTSSFAAKQTPSIEEENSSSPSIETPLPTYAQARETMERDLIKRAMKQGGSTYKAAALLDMSQPTFFRKYKEHFPDGIE</sequence>
<dbReference type="InterPro" id="IPR025944">
    <property type="entry name" value="Sigma_54_int_dom_CS"/>
</dbReference>
<keyword evidence="2" id="KW-0067">ATP-binding</keyword>
<dbReference type="Pfam" id="PF13188">
    <property type="entry name" value="PAS_8"/>
    <property type="match status" value="1"/>
</dbReference>
<evidence type="ECO:0000259" key="9">
    <source>
        <dbReference type="PROSITE" id="PS50113"/>
    </source>
</evidence>
<dbReference type="PROSITE" id="PS50045">
    <property type="entry name" value="SIGMA54_INTERACT_4"/>
    <property type="match status" value="1"/>
</dbReference>
<dbReference type="Gene3D" id="3.40.50.300">
    <property type="entry name" value="P-loop containing nucleotide triphosphate hydrolases"/>
    <property type="match status" value="1"/>
</dbReference>
<feature type="region of interest" description="Disordered" evidence="6">
    <location>
        <begin position="532"/>
        <end position="551"/>
    </location>
</feature>
<dbReference type="AlphaFoldDB" id="A0A923NEX1"/>
<dbReference type="Gene3D" id="1.10.8.60">
    <property type="match status" value="1"/>
</dbReference>
<evidence type="ECO:0000256" key="4">
    <source>
        <dbReference type="ARBA" id="ARBA00023125"/>
    </source>
</evidence>
<dbReference type="InterPro" id="IPR000700">
    <property type="entry name" value="PAS-assoc_C"/>
</dbReference>
<dbReference type="GO" id="GO:0005524">
    <property type="term" value="F:ATP binding"/>
    <property type="evidence" value="ECO:0007669"/>
    <property type="project" value="UniProtKB-KW"/>
</dbReference>
<evidence type="ECO:0000256" key="1">
    <source>
        <dbReference type="ARBA" id="ARBA00022741"/>
    </source>
</evidence>
<name>A0A923NEX1_9FIRM</name>
<comment type="caution">
    <text evidence="10">The sequence shown here is derived from an EMBL/GenBank/DDBJ whole genome shotgun (WGS) entry which is preliminary data.</text>
</comment>
<evidence type="ECO:0000256" key="2">
    <source>
        <dbReference type="ARBA" id="ARBA00022840"/>
    </source>
</evidence>
<dbReference type="InterPro" id="IPR058031">
    <property type="entry name" value="AAA_lid_NorR"/>
</dbReference>
<organism evidence="10 11">
    <name type="scientific">Lentihominibacter faecis</name>
    <dbReference type="NCBI Taxonomy" id="2764712"/>
    <lineage>
        <taxon>Bacteria</taxon>
        <taxon>Bacillati</taxon>
        <taxon>Bacillota</taxon>
        <taxon>Clostridia</taxon>
        <taxon>Peptostreptococcales</taxon>
        <taxon>Anaerovoracaceae</taxon>
        <taxon>Lentihominibacter</taxon>
    </lineage>
</organism>
<keyword evidence="5" id="KW-0804">Transcription</keyword>
<feature type="domain" description="PAS" evidence="8">
    <location>
        <begin position="146"/>
        <end position="191"/>
    </location>
</feature>
<dbReference type="InterPro" id="IPR002078">
    <property type="entry name" value="Sigma_54_int"/>
</dbReference>
<dbReference type="CDD" id="cd00009">
    <property type="entry name" value="AAA"/>
    <property type="match status" value="1"/>
</dbReference>
<dbReference type="PROSITE" id="PS50113">
    <property type="entry name" value="PAC"/>
    <property type="match status" value="1"/>
</dbReference>
<dbReference type="Proteomes" id="UP000644115">
    <property type="component" value="Unassembled WGS sequence"/>
</dbReference>
<dbReference type="RefSeq" id="WP_249287217.1">
    <property type="nucleotide sequence ID" value="NZ_JACRWC010000098.1"/>
</dbReference>
<dbReference type="InterPro" id="IPR035965">
    <property type="entry name" value="PAS-like_dom_sf"/>
</dbReference>
<dbReference type="SMART" id="SM00382">
    <property type="entry name" value="AAA"/>
    <property type="match status" value="1"/>
</dbReference>
<dbReference type="InterPro" id="IPR009057">
    <property type="entry name" value="Homeodomain-like_sf"/>
</dbReference>
<dbReference type="Gene3D" id="3.30.450.20">
    <property type="entry name" value="PAS domain"/>
    <property type="match status" value="2"/>
</dbReference>
<keyword evidence="4" id="KW-0238">DNA-binding</keyword>
<dbReference type="InterPro" id="IPR003593">
    <property type="entry name" value="AAA+_ATPase"/>
</dbReference>
<evidence type="ECO:0000259" key="8">
    <source>
        <dbReference type="PROSITE" id="PS50112"/>
    </source>
</evidence>
<dbReference type="PANTHER" id="PTHR32071">
    <property type="entry name" value="TRANSCRIPTIONAL REGULATORY PROTEIN"/>
    <property type="match status" value="1"/>
</dbReference>
<feature type="domain" description="PAC" evidence="9">
    <location>
        <begin position="212"/>
        <end position="265"/>
    </location>
</feature>
<evidence type="ECO:0000313" key="11">
    <source>
        <dbReference type="Proteomes" id="UP000644115"/>
    </source>
</evidence>
<dbReference type="InterPro" id="IPR025662">
    <property type="entry name" value="Sigma_54_int_dom_ATP-bd_1"/>
</dbReference>
<dbReference type="InterPro" id="IPR027417">
    <property type="entry name" value="P-loop_NTPase"/>
</dbReference>
<dbReference type="FunFam" id="3.40.50.300:FF:000006">
    <property type="entry name" value="DNA-binding transcriptional regulator NtrC"/>
    <property type="match status" value="1"/>
</dbReference>
<evidence type="ECO:0000256" key="6">
    <source>
        <dbReference type="SAM" id="MobiDB-lite"/>
    </source>
</evidence>